<evidence type="ECO:0000313" key="2">
    <source>
        <dbReference type="Proteomes" id="UP001601303"/>
    </source>
</evidence>
<proteinExistence type="predicted"/>
<organism evidence="1 2">
    <name type="scientific">Streptomyces hokutonensis</name>
    <dbReference type="NCBI Taxonomy" id="1306990"/>
    <lineage>
        <taxon>Bacteria</taxon>
        <taxon>Bacillati</taxon>
        <taxon>Actinomycetota</taxon>
        <taxon>Actinomycetes</taxon>
        <taxon>Kitasatosporales</taxon>
        <taxon>Streptomycetaceae</taxon>
        <taxon>Streptomyces</taxon>
    </lineage>
</organism>
<name>A0ABW6MID1_9ACTN</name>
<keyword evidence="2" id="KW-1185">Reference proteome</keyword>
<reference evidence="1 2" key="1">
    <citation type="submission" date="2024-10" db="EMBL/GenBank/DDBJ databases">
        <title>The Natural Products Discovery Center: Release of the First 8490 Sequenced Strains for Exploring Actinobacteria Biosynthetic Diversity.</title>
        <authorList>
            <person name="Kalkreuter E."/>
            <person name="Kautsar S.A."/>
            <person name="Yang D."/>
            <person name="Bader C.D."/>
            <person name="Teijaro C.N."/>
            <person name="Fluegel L."/>
            <person name="Davis C.M."/>
            <person name="Simpson J.R."/>
            <person name="Lauterbach L."/>
            <person name="Steele A.D."/>
            <person name="Gui C."/>
            <person name="Meng S."/>
            <person name="Li G."/>
            <person name="Viehrig K."/>
            <person name="Ye F."/>
            <person name="Su P."/>
            <person name="Kiefer A.F."/>
            <person name="Nichols A."/>
            <person name="Cepeda A.J."/>
            <person name="Yan W."/>
            <person name="Fan B."/>
            <person name="Jiang Y."/>
            <person name="Adhikari A."/>
            <person name="Zheng C.-J."/>
            <person name="Schuster L."/>
            <person name="Cowan T.M."/>
            <person name="Smanski M.J."/>
            <person name="Chevrette M.G."/>
            <person name="De Carvalho L.P.S."/>
            <person name="Shen B."/>
        </authorList>
    </citation>
    <scope>NUCLEOTIDE SEQUENCE [LARGE SCALE GENOMIC DNA]</scope>
    <source>
        <strain evidence="1 2">NPDC006488</strain>
    </source>
</reference>
<accession>A0ABW6MID1</accession>
<comment type="caution">
    <text evidence="1">The sequence shown here is derived from an EMBL/GenBank/DDBJ whole genome shotgun (WGS) entry which is preliminary data.</text>
</comment>
<dbReference type="EMBL" id="JBIAHM010000020">
    <property type="protein sequence ID" value="MFE9605474.1"/>
    <property type="molecule type" value="Genomic_DNA"/>
</dbReference>
<sequence length="44" mass="4733">MPAAPATGRAGIFLNGLDEYGRSRARDYFAAPAELPERPEGLDL</sequence>
<dbReference type="Proteomes" id="UP001601303">
    <property type="component" value="Unassembled WGS sequence"/>
</dbReference>
<evidence type="ECO:0000313" key="1">
    <source>
        <dbReference type="EMBL" id="MFE9605474.1"/>
    </source>
</evidence>
<protein>
    <submittedName>
        <fullName evidence="1">Uncharacterized protein</fullName>
    </submittedName>
</protein>
<dbReference type="RefSeq" id="WP_388114247.1">
    <property type="nucleotide sequence ID" value="NZ_JBIAHM010000020.1"/>
</dbReference>
<gene>
    <name evidence="1" type="ORF">ACFYNQ_43885</name>
</gene>